<dbReference type="AlphaFoldDB" id="A0A448XLB5"/>
<protein>
    <submittedName>
        <fullName evidence="3">Uncharacterized protein</fullName>
    </submittedName>
</protein>
<dbReference type="Proteomes" id="UP000784294">
    <property type="component" value="Unassembled WGS sequence"/>
</dbReference>
<evidence type="ECO:0000313" key="3">
    <source>
        <dbReference type="EMBL" id="VEL39391.1"/>
    </source>
</evidence>
<sequence length="340" mass="37098">MSARQGAVILVHSALVVGASECISCPSSRPTIAFNLATSCPPSLTQSSNKDLRTVERPPNDQYHKDLASAWLLPGHARLLVCLICIADSWGHFNDCIWLQAQPLPTTLYRHVQLHQQQQQIPVTFDLKQVTDPKAGSSDHLQLTGQCSEILVAQLIRLPVNFSVIGCPLVFAMSALHCSPQSPDPLLGISPESDPEGSTTLTSNQPRFPISPRDANEDKNSVDSNDNIRDLGDPIEAMGQLAEKRIATPTGEREKSSDFARIGQLSALSRGTLQRHSGLGLANESDIELNSVPLFFMNPVPPDLGIWRQATVRFGSRLLASPTVIREVRIINRGPFDLPN</sequence>
<organism evidence="3 4">
    <name type="scientific">Protopolystoma xenopodis</name>
    <dbReference type="NCBI Taxonomy" id="117903"/>
    <lineage>
        <taxon>Eukaryota</taxon>
        <taxon>Metazoa</taxon>
        <taxon>Spiralia</taxon>
        <taxon>Lophotrochozoa</taxon>
        <taxon>Platyhelminthes</taxon>
        <taxon>Monogenea</taxon>
        <taxon>Polyopisthocotylea</taxon>
        <taxon>Polystomatidea</taxon>
        <taxon>Polystomatidae</taxon>
        <taxon>Protopolystoma</taxon>
    </lineage>
</organism>
<accession>A0A448XLB5</accession>
<reference evidence="3" key="1">
    <citation type="submission" date="2018-11" db="EMBL/GenBank/DDBJ databases">
        <authorList>
            <consortium name="Pathogen Informatics"/>
        </authorList>
    </citation>
    <scope>NUCLEOTIDE SEQUENCE</scope>
</reference>
<feature type="compositionally biased region" description="Polar residues" evidence="1">
    <location>
        <begin position="196"/>
        <end position="206"/>
    </location>
</feature>
<dbReference type="EMBL" id="CAAALY010261130">
    <property type="protein sequence ID" value="VEL39391.1"/>
    <property type="molecule type" value="Genomic_DNA"/>
</dbReference>
<feature type="chain" id="PRO_5019429421" evidence="2">
    <location>
        <begin position="19"/>
        <end position="340"/>
    </location>
</feature>
<evidence type="ECO:0000256" key="1">
    <source>
        <dbReference type="SAM" id="MobiDB-lite"/>
    </source>
</evidence>
<gene>
    <name evidence="3" type="ORF">PXEA_LOCUS32831</name>
</gene>
<keyword evidence="4" id="KW-1185">Reference proteome</keyword>
<feature type="region of interest" description="Disordered" evidence="1">
    <location>
        <begin position="185"/>
        <end position="228"/>
    </location>
</feature>
<keyword evidence="2" id="KW-0732">Signal</keyword>
<evidence type="ECO:0000256" key="2">
    <source>
        <dbReference type="SAM" id="SignalP"/>
    </source>
</evidence>
<name>A0A448XLB5_9PLAT</name>
<feature type="compositionally biased region" description="Basic and acidic residues" evidence="1">
    <location>
        <begin position="214"/>
        <end position="228"/>
    </location>
</feature>
<feature type="signal peptide" evidence="2">
    <location>
        <begin position="1"/>
        <end position="18"/>
    </location>
</feature>
<evidence type="ECO:0000313" key="4">
    <source>
        <dbReference type="Proteomes" id="UP000784294"/>
    </source>
</evidence>
<comment type="caution">
    <text evidence="3">The sequence shown here is derived from an EMBL/GenBank/DDBJ whole genome shotgun (WGS) entry which is preliminary data.</text>
</comment>
<dbReference type="OrthoDB" id="6260040at2759"/>
<proteinExistence type="predicted"/>